<comment type="caution">
    <text evidence="1">The sequence shown here is derived from an EMBL/GenBank/DDBJ whole genome shotgun (WGS) entry which is preliminary data.</text>
</comment>
<proteinExistence type="predicted"/>
<evidence type="ECO:0000313" key="2">
    <source>
        <dbReference type="Proteomes" id="UP001157125"/>
    </source>
</evidence>
<dbReference type="Proteomes" id="UP001157125">
    <property type="component" value="Unassembled WGS sequence"/>
</dbReference>
<accession>A0ABQ6IJ75</accession>
<dbReference type="EMBL" id="BSUN01000001">
    <property type="protein sequence ID" value="GMA37365.1"/>
    <property type="molecule type" value="Genomic_DNA"/>
</dbReference>
<evidence type="ECO:0000313" key="1">
    <source>
        <dbReference type="EMBL" id="GMA37365.1"/>
    </source>
</evidence>
<name>A0ABQ6IJ75_9MICO</name>
<sequence>MVRGFFADLIQEIGVPTVEASLMKAIDLELEHVNEELAEEEA</sequence>
<keyword evidence="2" id="KW-1185">Reference proteome</keyword>
<reference evidence="2" key="1">
    <citation type="journal article" date="2019" name="Int. J. Syst. Evol. Microbiol.">
        <title>The Global Catalogue of Microorganisms (GCM) 10K type strain sequencing project: providing services to taxonomists for standard genome sequencing and annotation.</title>
        <authorList>
            <consortium name="The Broad Institute Genomics Platform"/>
            <consortium name="The Broad Institute Genome Sequencing Center for Infectious Disease"/>
            <person name="Wu L."/>
            <person name="Ma J."/>
        </authorList>
    </citation>
    <scope>NUCLEOTIDE SEQUENCE [LARGE SCALE GENOMIC DNA]</scope>
    <source>
        <strain evidence="2">NBRC 112299</strain>
    </source>
</reference>
<gene>
    <name evidence="1" type="ORF">GCM10025876_35690</name>
</gene>
<protein>
    <submittedName>
        <fullName evidence="1">Uncharacterized protein</fullName>
    </submittedName>
</protein>
<organism evidence="1 2">
    <name type="scientific">Demequina litorisediminis</name>
    <dbReference type="NCBI Taxonomy" id="1849022"/>
    <lineage>
        <taxon>Bacteria</taxon>
        <taxon>Bacillati</taxon>
        <taxon>Actinomycetota</taxon>
        <taxon>Actinomycetes</taxon>
        <taxon>Micrococcales</taxon>
        <taxon>Demequinaceae</taxon>
        <taxon>Demequina</taxon>
    </lineage>
</organism>